<dbReference type="CDD" id="cd00761">
    <property type="entry name" value="Glyco_tranf_GTA_type"/>
    <property type="match status" value="1"/>
</dbReference>
<dbReference type="AlphaFoldDB" id="A0A1N7QGY1"/>
<evidence type="ECO:0000259" key="1">
    <source>
        <dbReference type="Pfam" id="PF00535"/>
    </source>
</evidence>
<proteinExistence type="predicted"/>
<dbReference type="Pfam" id="PF00535">
    <property type="entry name" value="Glycos_transf_2"/>
    <property type="match status" value="2"/>
</dbReference>
<feature type="domain" description="Glycosyltransferase 2-like" evidence="1">
    <location>
        <begin position="44"/>
        <end position="165"/>
    </location>
</feature>
<dbReference type="PANTHER" id="PTHR43685:SF2">
    <property type="entry name" value="GLYCOSYLTRANSFERASE 2-LIKE DOMAIN-CONTAINING PROTEIN"/>
    <property type="match status" value="1"/>
</dbReference>
<gene>
    <name evidence="2" type="ORF">SAMN05421774_11132</name>
</gene>
<evidence type="ECO:0000313" key="3">
    <source>
        <dbReference type="Proteomes" id="UP000186141"/>
    </source>
</evidence>
<dbReference type="Gene3D" id="3.40.50.2000">
    <property type="entry name" value="Glycogen Phosphorylase B"/>
    <property type="match status" value="2"/>
</dbReference>
<dbReference type="CDD" id="cd06433">
    <property type="entry name" value="GT_2_WfgS_like"/>
    <property type="match status" value="1"/>
</dbReference>
<dbReference type="PANTHER" id="PTHR43685">
    <property type="entry name" value="GLYCOSYLTRANSFERASE"/>
    <property type="match status" value="1"/>
</dbReference>
<dbReference type="EMBL" id="FTOT01000011">
    <property type="protein sequence ID" value="SIT22171.1"/>
    <property type="molecule type" value="Genomic_DNA"/>
</dbReference>
<dbReference type="Pfam" id="PF13692">
    <property type="entry name" value="Glyco_trans_1_4"/>
    <property type="match status" value="1"/>
</dbReference>
<dbReference type="RefSeq" id="WP_076533930.1">
    <property type="nucleotide sequence ID" value="NZ_BMEH01000011.1"/>
</dbReference>
<protein>
    <submittedName>
        <fullName evidence="2">Glycosyltransferase Family 4</fullName>
    </submittedName>
</protein>
<dbReference type="InterPro" id="IPR029044">
    <property type="entry name" value="Nucleotide-diphossugar_trans"/>
</dbReference>
<accession>A0A1N7QGY1</accession>
<dbReference type="InterPro" id="IPR001173">
    <property type="entry name" value="Glyco_trans_2-like"/>
</dbReference>
<dbReference type="Proteomes" id="UP000186141">
    <property type="component" value="Unassembled WGS sequence"/>
</dbReference>
<dbReference type="SUPFAM" id="SSF53448">
    <property type="entry name" value="Nucleotide-diphospho-sugar transferases"/>
    <property type="match status" value="2"/>
</dbReference>
<dbReference type="OrthoDB" id="9790710at2"/>
<keyword evidence="2" id="KW-0808">Transferase</keyword>
<organism evidence="2 3">
    <name type="scientific">Gemmobacter megaterium</name>
    <dbReference type="NCBI Taxonomy" id="1086013"/>
    <lineage>
        <taxon>Bacteria</taxon>
        <taxon>Pseudomonadati</taxon>
        <taxon>Pseudomonadota</taxon>
        <taxon>Alphaproteobacteria</taxon>
        <taxon>Rhodobacterales</taxon>
        <taxon>Paracoccaceae</taxon>
        <taxon>Gemmobacter</taxon>
    </lineage>
</organism>
<evidence type="ECO:0000313" key="2">
    <source>
        <dbReference type="EMBL" id="SIT22171.1"/>
    </source>
</evidence>
<dbReference type="STRING" id="1086013.SAMN05421774_11132"/>
<reference evidence="2 3" key="1">
    <citation type="submission" date="2017-01" db="EMBL/GenBank/DDBJ databases">
        <authorList>
            <person name="Mah S.A."/>
            <person name="Swanson W.J."/>
            <person name="Moy G.W."/>
            <person name="Vacquier V.D."/>
        </authorList>
    </citation>
    <scope>NUCLEOTIDE SEQUENCE [LARGE SCALE GENOMIC DNA]</scope>
    <source>
        <strain evidence="2 3">DSM 26375</strain>
    </source>
</reference>
<keyword evidence="3" id="KW-1185">Reference proteome</keyword>
<sequence length="1069" mass="117456">MRLHDRFAGCFLTYPDLTGKRQAEGGRRIRDVPRPDGARGPLVSVVTVCWNSAATIDQTIRSIIAQDYDNVEYVIVDGNSSDGTLDIIRNHAKHIDYFVSEPDKGIYDAMNKGIELAQGAFILLLNSDDWYEPDAVRRLVEAKMYSGCDFTGCLARYVNADGSSHVLPSMSYDSSVLLRMPLRHETMLIPATLYDRIGRYDTGFPIIGDFDLTVRLYQAGATYYELREPLLNFRTSGVSNTALDRLHDEHRRLLARVFPFLTPEEVHRLGDHSVATPDDFIDVANAHADQPGFVRAVRAMIRDFGRLWGGPWAAAPLHRLAKDGPLRYPKVSVVMPVYNAAATIVPTLDSALSQDLDDFEILCVNDCSTDDSAAIIADIAARDPRIRLLDNPQNLGPGGSRNAGIRAARGDYVFFLDADDDLPPGALRRLHEAAVAHGSTIVRGAFRVERPIHGEMVRTVKYPAGVSERTVGKTSLADMPGLLSSTEGHWAGLYDRDFAETILYPEGFRMGEDSLFLIKALAFAPVVTLIPDVVYVYQDSAGSAMNTYTFEKYMQDVQWRRMAWGVLDAIGQRDRGDYFLFDYWNPPFFATLEQDLSPEQHRAFYQALYEAFCFAGNADLARCTSPVLRPIFLDNMARLGLVEPPPAPLQIAILTSSDSGGAGIASQRCMAGLRAAGEGAFSITIFKSGQDPNVFTAPLSGAATALQGDREALWNHWLSTVSVGRKGPVKSRARELFSRTDSIVDPVALGRELAKIDVIHLHWTVGMIDYPRISDLLGDKPVVWTLHDMNAFTGGCHYSEGCTGYRDQCRDCPLLEGDKSLAHEAWKAKRAAYDKLKNLQIICPSQWLADCARESSLFGDRDIHVVPNLMPVDRFVPTNRLVARLALGLPLDRKYIVFGADSLNNTRKGGQILADSLALLKERGLAEGVEGLFFGSSSLEAGIPAHNMGYVADPSRLSLIYAAADVFAFPSLEDNAPQTPVEALLSGTPVVGFPVGNVPDLIRHLETGYIAGYGDAADFADGLAWALDNPKSAESLQRGLRGHVFARSYHEPKVAIDRHVEVLRGAAGG</sequence>
<dbReference type="SUPFAM" id="SSF53756">
    <property type="entry name" value="UDP-Glycosyltransferase/glycogen phosphorylase"/>
    <property type="match status" value="1"/>
</dbReference>
<feature type="domain" description="Glycosyltransferase 2-like" evidence="1">
    <location>
        <begin position="332"/>
        <end position="467"/>
    </location>
</feature>
<dbReference type="Gene3D" id="3.90.550.10">
    <property type="entry name" value="Spore Coat Polysaccharide Biosynthesis Protein SpsA, Chain A"/>
    <property type="match status" value="2"/>
</dbReference>
<dbReference type="GO" id="GO:0016740">
    <property type="term" value="F:transferase activity"/>
    <property type="evidence" value="ECO:0007669"/>
    <property type="project" value="UniProtKB-KW"/>
</dbReference>
<name>A0A1N7QGY1_9RHOB</name>
<dbReference type="InterPro" id="IPR050834">
    <property type="entry name" value="Glycosyltransf_2"/>
</dbReference>